<reference evidence="2 3" key="1">
    <citation type="journal article" date="2023" name="Mol. Phylogenet. Evol.">
        <title>Genome-scale phylogeny and comparative genomics of the fungal order Sordariales.</title>
        <authorList>
            <person name="Hensen N."/>
            <person name="Bonometti L."/>
            <person name="Westerberg I."/>
            <person name="Brannstrom I.O."/>
            <person name="Guillou S."/>
            <person name="Cros-Aarteil S."/>
            <person name="Calhoun S."/>
            <person name="Haridas S."/>
            <person name="Kuo A."/>
            <person name="Mondo S."/>
            <person name="Pangilinan J."/>
            <person name="Riley R."/>
            <person name="LaButti K."/>
            <person name="Andreopoulos B."/>
            <person name="Lipzen A."/>
            <person name="Chen C."/>
            <person name="Yan M."/>
            <person name="Daum C."/>
            <person name="Ng V."/>
            <person name="Clum A."/>
            <person name="Steindorff A."/>
            <person name="Ohm R.A."/>
            <person name="Martin F."/>
            <person name="Silar P."/>
            <person name="Natvig D.O."/>
            <person name="Lalanne C."/>
            <person name="Gautier V."/>
            <person name="Ament-Velasquez S.L."/>
            <person name="Kruys A."/>
            <person name="Hutchinson M.I."/>
            <person name="Powell A.J."/>
            <person name="Barry K."/>
            <person name="Miller A.N."/>
            <person name="Grigoriev I.V."/>
            <person name="Debuchy R."/>
            <person name="Gladieux P."/>
            <person name="Hiltunen Thoren M."/>
            <person name="Johannesson H."/>
        </authorList>
    </citation>
    <scope>NUCLEOTIDE SEQUENCE [LARGE SCALE GENOMIC DNA]</scope>
    <source>
        <strain evidence="2 3">FGSC 10403</strain>
    </source>
</reference>
<feature type="compositionally biased region" description="Acidic residues" evidence="1">
    <location>
        <begin position="348"/>
        <end position="378"/>
    </location>
</feature>
<dbReference type="EMBL" id="JAULSX010000008">
    <property type="protein sequence ID" value="KAK3486883.1"/>
    <property type="molecule type" value="Genomic_DNA"/>
</dbReference>
<dbReference type="AlphaFoldDB" id="A0AAJ0I0Z2"/>
<feature type="non-terminal residue" evidence="2">
    <location>
        <position position="982"/>
    </location>
</feature>
<dbReference type="RefSeq" id="XP_062689440.1">
    <property type="nucleotide sequence ID" value="XM_062841033.1"/>
</dbReference>
<dbReference type="GeneID" id="87878655"/>
<feature type="compositionally biased region" description="Polar residues" evidence="1">
    <location>
        <begin position="11"/>
        <end position="24"/>
    </location>
</feature>
<dbReference type="Proteomes" id="UP001285908">
    <property type="component" value="Unassembled WGS sequence"/>
</dbReference>
<feature type="compositionally biased region" description="Basic and acidic residues" evidence="1">
    <location>
        <begin position="134"/>
        <end position="162"/>
    </location>
</feature>
<gene>
    <name evidence="2" type="ORF">B0T23DRAFT_448147</name>
</gene>
<feature type="compositionally biased region" description="Basic residues" evidence="1">
    <location>
        <begin position="627"/>
        <end position="640"/>
    </location>
</feature>
<comment type="caution">
    <text evidence="2">The sequence shown here is derived from an EMBL/GenBank/DDBJ whole genome shotgun (WGS) entry which is preliminary data.</text>
</comment>
<organism evidence="2 3">
    <name type="scientific">Neurospora hispaniola</name>
    <dbReference type="NCBI Taxonomy" id="588809"/>
    <lineage>
        <taxon>Eukaryota</taxon>
        <taxon>Fungi</taxon>
        <taxon>Dikarya</taxon>
        <taxon>Ascomycota</taxon>
        <taxon>Pezizomycotina</taxon>
        <taxon>Sordariomycetes</taxon>
        <taxon>Sordariomycetidae</taxon>
        <taxon>Sordariales</taxon>
        <taxon>Sordariaceae</taxon>
        <taxon>Neurospora</taxon>
    </lineage>
</organism>
<feature type="compositionally biased region" description="Basic and acidic residues" evidence="1">
    <location>
        <begin position="180"/>
        <end position="207"/>
    </location>
</feature>
<name>A0AAJ0I0Z2_9PEZI</name>
<feature type="compositionally biased region" description="Acidic residues" evidence="1">
    <location>
        <begin position="406"/>
        <end position="478"/>
    </location>
</feature>
<feature type="compositionally biased region" description="Low complexity" evidence="1">
    <location>
        <begin position="501"/>
        <end position="517"/>
    </location>
</feature>
<evidence type="ECO:0000313" key="2">
    <source>
        <dbReference type="EMBL" id="KAK3486883.1"/>
    </source>
</evidence>
<feature type="region of interest" description="Disordered" evidence="1">
    <location>
        <begin position="620"/>
        <end position="672"/>
    </location>
</feature>
<keyword evidence="3" id="KW-1185">Reference proteome</keyword>
<feature type="compositionally biased region" description="Acidic residues" evidence="1">
    <location>
        <begin position="661"/>
        <end position="672"/>
    </location>
</feature>
<accession>A0AAJ0I0Z2</accession>
<feature type="compositionally biased region" description="Basic residues" evidence="1">
    <location>
        <begin position="107"/>
        <end position="118"/>
    </location>
</feature>
<proteinExistence type="predicted"/>
<feature type="compositionally biased region" description="Polar residues" evidence="1">
    <location>
        <begin position="643"/>
        <end position="652"/>
    </location>
</feature>
<feature type="compositionally biased region" description="Acidic residues" evidence="1">
    <location>
        <begin position="283"/>
        <end position="308"/>
    </location>
</feature>
<evidence type="ECO:0000313" key="3">
    <source>
        <dbReference type="Proteomes" id="UP001285908"/>
    </source>
</evidence>
<feature type="region of interest" description="Disordered" evidence="1">
    <location>
        <begin position="1"/>
        <end position="526"/>
    </location>
</feature>
<feature type="compositionally biased region" description="Polar residues" evidence="1">
    <location>
        <begin position="67"/>
        <end position="85"/>
    </location>
</feature>
<evidence type="ECO:0000256" key="1">
    <source>
        <dbReference type="SAM" id="MobiDB-lite"/>
    </source>
</evidence>
<sequence>MAPATTRKQQRLAQDKSTAPSQKPINPIIMPIVRKASKIGSKEPTAKSASAPKPTRPSPFTLRDELPTSSRKSRNTSSALASTSSKPRDVPSKPDPSTSLRKDTAARKARKNTVRKNVARAAETSNSSLPVAEESTKKPEATGPDKHTKIKEKSSMVKRMDIEAMMAKAHKTRRRSNSAESEKRQDAGGGEEKGQRQRHEEKKKQLEQGKSGRKRPMKELRREGGGEVEEEETGRTRKRLKESEMVEEVEEDDQQDDIGHEADGQGMDDGSVQTGHNGHIPIEEEEEDDDEEEQEEMGDEIDDFDMDDGSVHVDREGNVTMHDVNNACQAPDGSIQEEVELEESRENVEEEEKEEEEDGEEDGDADMIPESEREEEVADAGRADVEEGDYEERDEMKSSGSSIDHDGEDEEADEKEEGEEEEEEEEEGEEEEEEEEEEVVVEVENEPEEIEDEGTDDEAENKEERENEDEGAEREFLEEGAGGDSPDADAGADAEEHAEQEGTGINEEGNNDTTTETQASTNEAENAEVYQTVKDLIQNIPSKHFVYCRTLDQPDDIQHVAFKVYDVEENEHKFDTRNLENNPEALERLLGVAREIYKKQNGWEFGNLKRDCTFFMSARKEDETTKAKPKTKKKATKGKSKAQGSEQEQAPTYTGHIMVVDGDDSDDDDDGDEGGQWNLYIKRLAEEALGVLGMTPQVKFTPELEYMWVWGEKSLFPDYDLYQAEEEKKLAGRLMVILAGLDYEGGEFAFSCKNRCHYFDPKAEPCLIATLSGGGAFVDAYQLTSGYRIALVYQLHVRTIKMAEQNTAKNVVSILNDYEKEFLDGLATWRNRAQKADDDQQNGIHRTVYYILNRQVSGTEEFEPSADLTPAKKLQLAWLYKLCKQMPGKRIGEEVYEWLLHIDLAVLLCRIVQRTEKDGTISVRPGFEVNWTADADIEKDDWDRNESEQGMEVREEAIINFGDPGFGSNGCDEYLCIRLNIA</sequence>
<feature type="compositionally biased region" description="Acidic residues" evidence="1">
    <location>
        <begin position="245"/>
        <end position="256"/>
    </location>
</feature>
<protein>
    <submittedName>
        <fullName evidence="2">Uncharacterized protein</fullName>
    </submittedName>
</protein>